<feature type="binding site" evidence="5">
    <location>
        <position position="98"/>
    </location>
    <ligand>
        <name>Mg(2+)</name>
        <dbReference type="ChEBI" id="CHEBI:18420"/>
        <label>1</label>
        <note>catalytic</note>
    </ligand>
</feature>
<dbReference type="RefSeq" id="WP_107664601.1">
    <property type="nucleotide sequence ID" value="NZ_PZKG01000070.1"/>
</dbReference>
<dbReference type="Pfam" id="PF00459">
    <property type="entry name" value="Inositol_P"/>
    <property type="match status" value="1"/>
</dbReference>
<comment type="similarity">
    <text evidence="1">Belongs to the inositol monophosphatase superfamily.</text>
</comment>
<dbReference type="EMBL" id="PZKG01000070">
    <property type="protein sequence ID" value="PTE21004.1"/>
    <property type="molecule type" value="Genomic_DNA"/>
</dbReference>
<accession>A0A2T4JSY8</accession>
<evidence type="ECO:0000256" key="4">
    <source>
        <dbReference type="ARBA" id="ARBA00022842"/>
    </source>
</evidence>
<evidence type="ECO:0000256" key="5">
    <source>
        <dbReference type="PIRSR" id="PIRSR600760-2"/>
    </source>
</evidence>
<dbReference type="InterPro" id="IPR000760">
    <property type="entry name" value="Inositol_monophosphatase-like"/>
</dbReference>
<keyword evidence="3" id="KW-0378">Hydrolase</keyword>
<organism evidence="6 7">
    <name type="scientific">Cereibacter changlensis JA139</name>
    <dbReference type="NCBI Taxonomy" id="1188249"/>
    <lineage>
        <taxon>Bacteria</taxon>
        <taxon>Pseudomonadati</taxon>
        <taxon>Pseudomonadota</taxon>
        <taxon>Alphaproteobacteria</taxon>
        <taxon>Rhodobacterales</taxon>
        <taxon>Paracoccaceae</taxon>
        <taxon>Cereibacter</taxon>
    </lineage>
</organism>
<dbReference type="AlphaFoldDB" id="A0A2T4JSY8"/>
<dbReference type="PROSITE" id="PS00630">
    <property type="entry name" value="IMP_2"/>
    <property type="match status" value="1"/>
</dbReference>
<dbReference type="CDD" id="cd01637">
    <property type="entry name" value="IMPase_like"/>
    <property type="match status" value="1"/>
</dbReference>
<dbReference type="PRINTS" id="PR00377">
    <property type="entry name" value="IMPHPHTASES"/>
</dbReference>
<dbReference type="PANTHER" id="PTHR20854:SF4">
    <property type="entry name" value="INOSITOL-1-MONOPHOSPHATASE-RELATED"/>
    <property type="match status" value="1"/>
</dbReference>
<evidence type="ECO:0000256" key="1">
    <source>
        <dbReference type="ARBA" id="ARBA00009759"/>
    </source>
</evidence>
<evidence type="ECO:0000313" key="6">
    <source>
        <dbReference type="EMBL" id="PTE21004.1"/>
    </source>
</evidence>
<dbReference type="SUPFAM" id="SSF56655">
    <property type="entry name" value="Carbohydrate phosphatase"/>
    <property type="match status" value="1"/>
</dbReference>
<keyword evidence="7" id="KW-1185">Reference proteome</keyword>
<evidence type="ECO:0000313" key="7">
    <source>
        <dbReference type="Proteomes" id="UP000241010"/>
    </source>
</evidence>
<dbReference type="InterPro" id="IPR020550">
    <property type="entry name" value="Inositol_monophosphatase_CS"/>
</dbReference>
<dbReference type="PROSITE" id="PS00629">
    <property type="entry name" value="IMP_1"/>
    <property type="match status" value="1"/>
</dbReference>
<keyword evidence="4 5" id="KW-0460">Magnesium</keyword>
<reference evidence="6 7" key="1">
    <citation type="submission" date="2018-03" db="EMBL/GenBank/DDBJ databases">
        <title>Cereibacter changlensis.</title>
        <authorList>
            <person name="Meyer T.E."/>
            <person name="Miller S."/>
            <person name="Lodha T."/>
            <person name="Gandham S."/>
            <person name="Chintalapati S."/>
            <person name="Chintalapati V.R."/>
        </authorList>
    </citation>
    <scope>NUCLEOTIDE SEQUENCE [LARGE SCALE GENOMIC DNA]</scope>
    <source>
        <strain evidence="6 7">JA139</strain>
    </source>
</reference>
<dbReference type="GO" id="GO:0008934">
    <property type="term" value="F:inositol monophosphate 1-phosphatase activity"/>
    <property type="evidence" value="ECO:0007669"/>
    <property type="project" value="TreeGrafter"/>
</dbReference>
<dbReference type="GO" id="GO:0046854">
    <property type="term" value="P:phosphatidylinositol phosphate biosynthetic process"/>
    <property type="evidence" value="ECO:0007669"/>
    <property type="project" value="InterPro"/>
</dbReference>
<dbReference type="Gene3D" id="3.30.540.10">
    <property type="entry name" value="Fructose-1,6-Bisphosphatase, subunit A, domain 1"/>
    <property type="match status" value="1"/>
</dbReference>
<gene>
    <name evidence="6" type="ORF">C5F48_14420</name>
</gene>
<comment type="caution">
    <text evidence="6">The sequence shown here is derived from an EMBL/GenBank/DDBJ whole genome shotgun (WGS) entry which is preliminary data.</text>
</comment>
<feature type="binding site" evidence="5">
    <location>
        <position position="212"/>
    </location>
    <ligand>
        <name>Mg(2+)</name>
        <dbReference type="ChEBI" id="CHEBI:18420"/>
        <label>1</label>
        <note>catalytic</note>
    </ligand>
</feature>
<keyword evidence="2 5" id="KW-0479">Metal-binding</keyword>
<dbReference type="GO" id="GO:0046872">
    <property type="term" value="F:metal ion binding"/>
    <property type="evidence" value="ECO:0007669"/>
    <property type="project" value="UniProtKB-KW"/>
</dbReference>
<dbReference type="Proteomes" id="UP000241010">
    <property type="component" value="Unassembled WGS sequence"/>
</dbReference>
<proteinExistence type="inferred from homology"/>
<evidence type="ECO:0000256" key="2">
    <source>
        <dbReference type="ARBA" id="ARBA00022723"/>
    </source>
</evidence>
<comment type="cofactor">
    <cofactor evidence="5">
        <name>Mg(2+)</name>
        <dbReference type="ChEBI" id="CHEBI:18420"/>
    </cofactor>
</comment>
<feature type="binding site" evidence="5">
    <location>
        <position position="95"/>
    </location>
    <ligand>
        <name>Mg(2+)</name>
        <dbReference type="ChEBI" id="CHEBI:18420"/>
        <label>1</label>
        <note>catalytic</note>
    </ligand>
</feature>
<dbReference type="GO" id="GO:0006020">
    <property type="term" value="P:inositol metabolic process"/>
    <property type="evidence" value="ECO:0007669"/>
    <property type="project" value="TreeGrafter"/>
</dbReference>
<dbReference type="GO" id="GO:0007165">
    <property type="term" value="P:signal transduction"/>
    <property type="evidence" value="ECO:0007669"/>
    <property type="project" value="TreeGrafter"/>
</dbReference>
<evidence type="ECO:0000256" key="3">
    <source>
        <dbReference type="ARBA" id="ARBA00022801"/>
    </source>
</evidence>
<feature type="binding site" evidence="5">
    <location>
        <position position="78"/>
    </location>
    <ligand>
        <name>Mg(2+)</name>
        <dbReference type="ChEBI" id="CHEBI:18420"/>
        <label>1</label>
        <note>catalytic</note>
    </ligand>
</feature>
<dbReference type="Gene3D" id="3.40.190.80">
    <property type="match status" value="1"/>
</dbReference>
<name>A0A2T4JSY8_9RHOB</name>
<dbReference type="InterPro" id="IPR020583">
    <property type="entry name" value="Inositol_monoP_metal-BS"/>
</dbReference>
<protein>
    <submittedName>
        <fullName evidence="6">Inositol-1-monophosphatase</fullName>
    </submittedName>
</protein>
<dbReference type="PANTHER" id="PTHR20854">
    <property type="entry name" value="INOSITOL MONOPHOSPHATASE"/>
    <property type="match status" value="1"/>
</dbReference>
<dbReference type="OrthoDB" id="7876138at2"/>
<sequence>MADQQDLAEIERIAVELANVAGAEITLALGRILDVRYKEELDPDQPYRDPVSEVDDRVEKLIRARLAEIFPTHGIIGEEMDEELPQDSDFVWAIDPVDGTANFVNGFPLFSASIGVLHKGVPVVGALWCAASHALRPGVYHGRQGGRLMFENVAVEPRRNPLVRRRLVGMPQPVQGWGLWETRKTGSAAIECAFVAAGLLEAARFNTPNIWDVAGGIALAQIAGARVFTRAEDWAEFTGFGAPAQLARWKQPLILGHSEPALLLEHLGQ</sequence>